<dbReference type="InterPro" id="IPR001466">
    <property type="entry name" value="Beta-lactam-related"/>
</dbReference>
<accession>A0ABU2LPM8</accession>
<feature type="transmembrane region" description="Helical" evidence="2">
    <location>
        <begin position="379"/>
        <end position="397"/>
    </location>
</feature>
<feature type="chain" id="PRO_5045685519" evidence="3">
    <location>
        <begin position="29"/>
        <end position="485"/>
    </location>
</feature>
<keyword evidence="5" id="KW-0378">Hydrolase</keyword>
<feature type="signal peptide" evidence="3">
    <location>
        <begin position="1"/>
        <end position="28"/>
    </location>
</feature>
<dbReference type="GO" id="GO:0016787">
    <property type="term" value="F:hydrolase activity"/>
    <property type="evidence" value="ECO:0007669"/>
    <property type="project" value="UniProtKB-KW"/>
</dbReference>
<sequence>MLIRTLRRLTCGALAALAIGWPAAPAQAAAQATGATLDPAAIDRYLTDYLDETGLPGAAVAVTRGDEVVHTAGYGHTAGGAEITARTPLPVASLSKSMTATAVVRLAEAGALDLDQPVRRYLPEFTMADPRAAGITVRQLLNQTSGMADSAYPDLTRPQPDTLEEAVAAMRGARLAADPGTAWSYHNPNYSVLGRLVEVVADRPFAEYLADEVFGPLGMADTVSVDTTDDMPDHARGHVRAYGMVFESSHPRWFTAGGFGVVSTAEDLARWLVGQRGERVISAEGVALTHTPPEGEDYAMGWRTSQPGEEPRRIEHTGQLLTHNAMQTLLPESGTGIAVVTNTGMLSGDDAQLIVDGLVELAEGRTPSVTRPFSMTADLVLGALTLLALGLATLGVVRSGRWARRAAARAWWRTAPRLLPYALPVLLFIWLTDLVGAAMHRQGTLSQLGLAWPALVIWAAGSVLAAVVVLAARGVAVVLVRRGAA</sequence>
<dbReference type="PANTHER" id="PTHR46825:SF9">
    <property type="entry name" value="BETA-LACTAMASE-RELATED DOMAIN-CONTAINING PROTEIN"/>
    <property type="match status" value="1"/>
</dbReference>
<dbReference type="Pfam" id="PF00144">
    <property type="entry name" value="Beta-lactamase"/>
    <property type="match status" value="1"/>
</dbReference>
<protein>
    <submittedName>
        <fullName evidence="5">Serine hydrolase domain-containing protein</fullName>
        <ecNumber evidence="5">3.1.1.103</ecNumber>
    </submittedName>
</protein>
<keyword evidence="2" id="KW-1133">Transmembrane helix</keyword>
<evidence type="ECO:0000313" key="5">
    <source>
        <dbReference type="EMBL" id="MDT0319547.1"/>
    </source>
</evidence>
<gene>
    <name evidence="5" type="ORF">RNC47_14490</name>
</gene>
<dbReference type="InterPro" id="IPR050491">
    <property type="entry name" value="AmpC-like"/>
</dbReference>
<feature type="transmembrane region" description="Helical" evidence="2">
    <location>
        <begin position="418"/>
        <end position="439"/>
    </location>
</feature>
<dbReference type="SUPFAM" id="SSF56601">
    <property type="entry name" value="beta-lactamase/transpeptidase-like"/>
    <property type="match status" value="1"/>
</dbReference>
<dbReference type="InterPro" id="IPR012338">
    <property type="entry name" value="Beta-lactam/transpept-like"/>
</dbReference>
<feature type="transmembrane region" description="Helical" evidence="2">
    <location>
        <begin position="451"/>
        <end position="480"/>
    </location>
</feature>
<name>A0ABU2LPM8_9ACTN</name>
<proteinExistence type="predicted"/>
<evidence type="ECO:0000259" key="4">
    <source>
        <dbReference type="Pfam" id="PF00144"/>
    </source>
</evidence>
<reference evidence="6" key="1">
    <citation type="submission" date="2023-07" db="EMBL/GenBank/DDBJ databases">
        <title>30 novel species of actinomycetes from the DSMZ collection.</title>
        <authorList>
            <person name="Nouioui I."/>
        </authorList>
    </citation>
    <scope>NUCLEOTIDE SEQUENCE [LARGE SCALE GENOMIC DNA]</scope>
    <source>
        <strain evidence="6">DSM 44918</strain>
    </source>
</reference>
<keyword evidence="6" id="KW-1185">Reference proteome</keyword>
<keyword evidence="2" id="KW-0472">Membrane</keyword>
<evidence type="ECO:0000313" key="6">
    <source>
        <dbReference type="Proteomes" id="UP001183420"/>
    </source>
</evidence>
<keyword evidence="2" id="KW-0812">Transmembrane</keyword>
<dbReference type="EC" id="3.1.1.103" evidence="5"/>
<dbReference type="PANTHER" id="PTHR46825">
    <property type="entry name" value="D-ALANYL-D-ALANINE-CARBOXYPEPTIDASE/ENDOPEPTIDASE AMPH"/>
    <property type="match status" value="1"/>
</dbReference>
<evidence type="ECO:0000256" key="3">
    <source>
        <dbReference type="SAM" id="SignalP"/>
    </source>
</evidence>
<dbReference type="Proteomes" id="UP001183420">
    <property type="component" value="Unassembled WGS sequence"/>
</dbReference>
<keyword evidence="3" id="KW-0732">Signal</keyword>
<evidence type="ECO:0000256" key="1">
    <source>
        <dbReference type="SAM" id="MobiDB-lite"/>
    </source>
</evidence>
<comment type="caution">
    <text evidence="5">The sequence shown here is derived from an EMBL/GenBank/DDBJ whole genome shotgun (WGS) entry which is preliminary data.</text>
</comment>
<organism evidence="5 6">
    <name type="scientific">Streptomyces millisiae</name>
    <dbReference type="NCBI Taxonomy" id="3075542"/>
    <lineage>
        <taxon>Bacteria</taxon>
        <taxon>Bacillati</taxon>
        <taxon>Actinomycetota</taxon>
        <taxon>Actinomycetes</taxon>
        <taxon>Kitasatosporales</taxon>
        <taxon>Streptomycetaceae</taxon>
        <taxon>Streptomyces</taxon>
    </lineage>
</organism>
<feature type="domain" description="Beta-lactamase-related" evidence="4">
    <location>
        <begin position="42"/>
        <end position="344"/>
    </location>
</feature>
<dbReference type="Gene3D" id="3.40.710.10">
    <property type="entry name" value="DD-peptidase/beta-lactamase superfamily"/>
    <property type="match status" value="1"/>
</dbReference>
<feature type="region of interest" description="Disordered" evidence="1">
    <location>
        <begin position="289"/>
        <end position="310"/>
    </location>
</feature>
<dbReference type="RefSeq" id="WP_311598903.1">
    <property type="nucleotide sequence ID" value="NZ_JAVREM010000014.1"/>
</dbReference>
<evidence type="ECO:0000256" key="2">
    <source>
        <dbReference type="SAM" id="Phobius"/>
    </source>
</evidence>
<dbReference type="EMBL" id="JAVREM010000014">
    <property type="protein sequence ID" value="MDT0319547.1"/>
    <property type="molecule type" value="Genomic_DNA"/>
</dbReference>